<organism evidence="3 4">
    <name type="scientific">Halapricum salinum</name>
    <dbReference type="NCBI Taxonomy" id="1457250"/>
    <lineage>
        <taxon>Archaea</taxon>
        <taxon>Methanobacteriati</taxon>
        <taxon>Methanobacteriota</taxon>
        <taxon>Stenosarchaea group</taxon>
        <taxon>Halobacteria</taxon>
        <taxon>Halobacteriales</taxon>
        <taxon>Haloarculaceae</taxon>
        <taxon>Halapricum</taxon>
    </lineage>
</organism>
<dbReference type="InterPro" id="IPR014729">
    <property type="entry name" value="Rossmann-like_a/b/a_fold"/>
</dbReference>
<dbReference type="PANTHER" id="PTHR46268">
    <property type="entry name" value="STRESS RESPONSE PROTEIN NHAX"/>
    <property type="match status" value="1"/>
</dbReference>
<feature type="domain" description="UspA" evidence="2">
    <location>
        <begin position="150"/>
        <end position="277"/>
    </location>
</feature>
<dbReference type="InterPro" id="IPR006016">
    <property type="entry name" value="UspA"/>
</dbReference>
<evidence type="ECO:0000259" key="2">
    <source>
        <dbReference type="Pfam" id="PF00582"/>
    </source>
</evidence>
<feature type="domain" description="UspA" evidence="2">
    <location>
        <begin position="25"/>
        <end position="132"/>
    </location>
</feature>
<dbReference type="Gene3D" id="3.40.50.620">
    <property type="entry name" value="HUPs"/>
    <property type="match status" value="2"/>
</dbReference>
<reference evidence="3 4" key="1">
    <citation type="journal article" date="2019" name="Nat. Commun.">
        <title>A new type of DNA phosphorothioation-based antiviral system in archaea.</title>
        <authorList>
            <person name="Xiong L."/>
            <person name="Liu S."/>
            <person name="Chen S."/>
            <person name="Xiao Y."/>
            <person name="Zhu B."/>
            <person name="Gao Y."/>
            <person name="Zhang Y."/>
            <person name="Chen B."/>
            <person name="Luo J."/>
            <person name="Deng Z."/>
            <person name="Chen X."/>
            <person name="Wang L."/>
            <person name="Chen S."/>
        </authorList>
    </citation>
    <scope>NUCLEOTIDE SEQUENCE [LARGE SCALE GENOMIC DNA]</scope>
    <source>
        <strain evidence="3 4">CBA1105</strain>
    </source>
</reference>
<dbReference type="InterPro" id="IPR006015">
    <property type="entry name" value="Universal_stress_UspA"/>
</dbReference>
<accession>A0A4D6HF17</accession>
<dbReference type="KEGG" id="hsn:DV733_14570"/>
<comment type="similarity">
    <text evidence="1">Belongs to the universal stress protein A family.</text>
</comment>
<dbReference type="AlphaFoldDB" id="A0A4D6HF17"/>
<dbReference type="Pfam" id="PF00582">
    <property type="entry name" value="Usp"/>
    <property type="match status" value="2"/>
</dbReference>
<dbReference type="RefSeq" id="WP_049992705.1">
    <property type="nucleotide sequence ID" value="NZ_CP031310.1"/>
</dbReference>
<evidence type="ECO:0000313" key="4">
    <source>
        <dbReference type="Proteomes" id="UP000296706"/>
    </source>
</evidence>
<protein>
    <submittedName>
        <fullName evidence="3">Universal stress protein</fullName>
    </submittedName>
</protein>
<gene>
    <name evidence="3" type="ORF">DV733_14570</name>
</gene>
<dbReference type="PRINTS" id="PR01438">
    <property type="entry name" value="UNVRSLSTRESS"/>
</dbReference>
<dbReference type="Proteomes" id="UP000296706">
    <property type="component" value="Chromosome"/>
</dbReference>
<dbReference type="PANTHER" id="PTHR46268:SF26">
    <property type="entry name" value="UNIVERSAL STRESS PROTEIN MJ0577"/>
    <property type="match status" value="1"/>
</dbReference>
<evidence type="ECO:0000313" key="3">
    <source>
        <dbReference type="EMBL" id="QCC52380.1"/>
    </source>
</evidence>
<dbReference type="EMBL" id="CP031310">
    <property type="protein sequence ID" value="QCC52380.1"/>
    <property type="molecule type" value="Genomic_DNA"/>
</dbReference>
<sequence>MRAVYATDLSSAIDTAIESRICLECLGRYGIDEIDLITVTSPNVTTGMPGSDVGERTRKGLNRQREHLEAEGFTVNTHVVRGTPHRRINGLAEQVNADLLIAGSRGQSPLKQRFVGGTIKNLARTAVRPLLVQRIVDGENGLEVANRHLFQRMLYATDFSENAERAFEQFHRTKKATQEATLLHVQPPERRSSGEVVEDAEQRLEALADQLREMGIETETIVRDGAAVDEILATEREVDPTSVLIGGRGRSRLRRLLLGSTSEDVIARAESNVLLVPPARVR</sequence>
<dbReference type="OrthoDB" id="107030at2157"/>
<dbReference type="STRING" id="1457250.GCA_000755225_01783"/>
<dbReference type="CDD" id="cd00293">
    <property type="entry name" value="USP-like"/>
    <property type="match status" value="2"/>
</dbReference>
<keyword evidence="4" id="KW-1185">Reference proteome</keyword>
<name>A0A4D6HF17_9EURY</name>
<dbReference type="SUPFAM" id="SSF52402">
    <property type="entry name" value="Adenine nucleotide alpha hydrolases-like"/>
    <property type="match status" value="2"/>
</dbReference>
<dbReference type="GeneID" id="39849109"/>
<proteinExistence type="inferred from homology"/>
<evidence type="ECO:0000256" key="1">
    <source>
        <dbReference type="ARBA" id="ARBA00008791"/>
    </source>
</evidence>